<keyword evidence="3" id="KW-1185">Reference proteome</keyword>
<gene>
    <name evidence="2" type="ORF">PUN28_001923</name>
</gene>
<evidence type="ECO:0000313" key="3">
    <source>
        <dbReference type="Proteomes" id="UP001430953"/>
    </source>
</evidence>
<feature type="compositionally biased region" description="Basic residues" evidence="1">
    <location>
        <begin position="52"/>
        <end position="72"/>
    </location>
</feature>
<evidence type="ECO:0000256" key="1">
    <source>
        <dbReference type="SAM" id="MobiDB-lite"/>
    </source>
</evidence>
<evidence type="ECO:0000313" key="2">
    <source>
        <dbReference type="EMBL" id="KAL0129978.1"/>
    </source>
</evidence>
<comment type="caution">
    <text evidence="2">The sequence shown here is derived from an EMBL/GenBank/DDBJ whole genome shotgun (WGS) entry which is preliminary data.</text>
</comment>
<dbReference type="AlphaFoldDB" id="A0AAW2GRZ8"/>
<sequence>MNVECCTIHNALKDLLAVRVRISHRPPAARRGERRGSGCQRRAERGCAEKGIKKKKKKKKKKGKEKKRKRKNLQRDPSPQRGRERPIIRPYGHARLSPLSHYVARFVSITPRNQHSPSEYAFHRFCLFCAIKCAINTATISEIMPDGVRDSPR</sequence>
<protein>
    <submittedName>
        <fullName evidence="2">Uncharacterized protein</fullName>
    </submittedName>
</protein>
<organism evidence="2 3">
    <name type="scientific">Cardiocondyla obscurior</name>
    <dbReference type="NCBI Taxonomy" id="286306"/>
    <lineage>
        <taxon>Eukaryota</taxon>
        <taxon>Metazoa</taxon>
        <taxon>Ecdysozoa</taxon>
        <taxon>Arthropoda</taxon>
        <taxon>Hexapoda</taxon>
        <taxon>Insecta</taxon>
        <taxon>Pterygota</taxon>
        <taxon>Neoptera</taxon>
        <taxon>Endopterygota</taxon>
        <taxon>Hymenoptera</taxon>
        <taxon>Apocrita</taxon>
        <taxon>Aculeata</taxon>
        <taxon>Formicoidea</taxon>
        <taxon>Formicidae</taxon>
        <taxon>Myrmicinae</taxon>
        <taxon>Cardiocondyla</taxon>
    </lineage>
</organism>
<proteinExistence type="predicted"/>
<dbReference type="EMBL" id="JADYXP020000002">
    <property type="protein sequence ID" value="KAL0129978.1"/>
    <property type="molecule type" value="Genomic_DNA"/>
</dbReference>
<reference evidence="2 3" key="1">
    <citation type="submission" date="2023-03" db="EMBL/GenBank/DDBJ databases">
        <title>High recombination rates correlate with genetic variation in Cardiocondyla obscurior ants.</title>
        <authorList>
            <person name="Errbii M."/>
        </authorList>
    </citation>
    <scope>NUCLEOTIDE SEQUENCE [LARGE SCALE GENOMIC DNA]</scope>
    <source>
        <strain evidence="2">Alpha-2009</strain>
        <tissue evidence="2">Whole body</tissue>
    </source>
</reference>
<feature type="compositionally biased region" description="Basic and acidic residues" evidence="1">
    <location>
        <begin position="30"/>
        <end position="51"/>
    </location>
</feature>
<dbReference type="Proteomes" id="UP001430953">
    <property type="component" value="Unassembled WGS sequence"/>
</dbReference>
<name>A0AAW2GRZ8_9HYME</name>
<accession>A0AAW2GRZ8</accession>
<feature type="region of interest" description="Disordered" evidence="1">
    <location>
        <begin position="27"/>
        <end position="91"/>
    </location>
</feature>